<comment type="caution">
    <text evidence="2">The sequence shown here is derived from an EMBL/GenBank/DDBJ whole genome shotgun (WGS) entry which is preliminary data.</text>
</comment>
<dbReference type="AlphaFoldDB" id="A0A1V1NVU0"/>
<accession>A0A1V1NVU0</accession>
<feature type="non-terminal residue" evidence="2">
    <location>
        <position position="587"/>
    </location>
</feature>
<feature type="non-terminal residue" evidence="2">
    <location>
        <position position="1"/>
    </location>
</feature>
<organism evidence="2 3">
    <name type="scientific">Candidatus Magnetoglobus multicellularis str. Araruama</name>
    <dbReference type="NCBI Taxonomy" id="890399"/>
    <lineage>
        <taxon>Bacteria</taxon>
        <taxon>Pseudomonadati</taxon>
        <taxon>Thermodesulfobacteriota</taxon>
        <taxon>Desulfobacteria</taxon>
        <taxon>Desulfobacterales</taxon>
        <taxon>Desulfobacteraceae</taxon>
        <taxon>Candidatus Magnetoglobus</taxon>
    </lineage>
</organism>
<gene>
    <name evidence="2" type="ORF">OMM_12446</name>
</gene>
<sequence length="587" mass="64350">RQELRSILDYQRFDPALDASYFTNALSEYYWTSTTDILNPIKTWGVNFSNGSDTSLRKSDEYMIRAVRGGQLLLEDHLLILQPGQASFWTIGENMPISWEPAGITGNVIISLSRDGGKEGTFETIAETQNNGIFNWQVTGDISVNCVMKIVPIDAPDKATHQGLFTIQTDSGYQFQNVILSPDTPTVSHTSSFTVTAIYSTSNHTQTKGIGVRFHYDSSIFQFTGYENVFLSPTINDPTPKFDTDNTDNDSSTDLYVVLSWASLAQDWPAVALPVKLADLKFTAIDTGQGNVNVSFLDTSDDYTGKAGNSIITSTIATDLQIESISQRTDGSGFLDIVFIGTASQSITATWLSDACIYSSSPDYSTYTPVIFETSDPAHNANSGLTFSSEGKRYTAVVNASEWMYGQYKLQLAFTNEIAAMSEKITIDNLPPEMPIILTNEGKNFSTLDTAVVLTGTCDLQTKNIHMNASDEGLTFTEGSGVWEYSGSLQEGINAFVVKAVDSFGNASYSYTLIVTNLPIFEPCSCRIQDSGTTEKCFDNDDEVPCPNPGEPFYGQAGNYTINEMSFTKLDDKGNDLPDDAENWAMV</sequence>
<feature type="domain" description="Lcl C-terminal" evidence="1">
    <location>
        <begin position="1"/>
        <end position="68"/>
    </location>
</feature>
<dbReference type="Proteomes" id="UP000189670">
    <property type="component" value="Unassembled WGS sequence"/>
</dbReference>
<evidence type="ECO:0000313" key="3">
    <source>
        <dbReference type="Proteomes" id="UP000189670"/>
    </source>
</evidence>
<dbReference type="EMBL" id="ATBP01001800">
    <property type="protein sequence ID" value="ETR66709.1"/>
    <property type="molecule type" value="Genomic_DNA"/>
</dbReference>
<evidence type="ECO:0000259" key="1">
    <source>
        <dbReference type="Pfam" id="PF07603"/>
    </source>
</evidence>
<protein>
    <recommendedName>
        <fullName evidence="1">Lcl C-terminal domain-containing protein</fullName>
    </recommendedName>
</protein>
<dbReference type="Pfam" id="PF07603">
    <property type="entry name" value="Lcl_C"/>
    <property type="match status" value="1"/>
</dbReference>
<name>A0A1V1NVU0_9BACT</name>
<evidence type="ECO:0000313" key="2">
    <source>
        <dbReference type="EMBL" id="ETR66709.1"/>
    </source>
</evidence>
<proteinExistence type="predicted"/>
<reference evidence="3" key="1">
    <citation type="submission" date="2012-11" db="EMBL/GenBank/DDBJ databases">
        <authorList>
            <person name="Lucero-Rivera Y.E."/>
            <person name="Tovar-Ramirez D."/>
        </authorList>
    </citation>
    <scope>NUCLEOTIDE SEQUENCE [LARGE SCALE GENOMIC DNA]</scope>
    <source>
        <strain evidence="3">Araruama</strain>
    </source>
</reference>
<dbReference type="InterPro" id="IPR011460">
    <property type="entry name" value="Lcl_C"/>
</dbReference>